<dbReference type="HOGENOM" id="CLU_017584_4_1_1"/>
<dbReference type="AlphaFoldDB" id="B5Y568"/>
<proteinExistence type="inferred from homology"/>
<feature type="domain" description="Aminotransferase class I/classII large" evidence="6">
    <location>
        <begin position="33"/>
        <end position="362"/>
    </location>
</feature>
<dbReference type="InterPro" id="IPR015424">
    <property type="entry name" value="PyrdxlP-dep_Trfase"/>
</dbReference>
<keyword evidence="5" id="KW-0663">Pyridoxal phosphate</keyword>
<accession>B5Y568</accession>
<dbReference type="GeneID" id="7204231"/>
<dbReference type="PaxDb" id="2850-Phatr10418"/>
<dbReference type="EMBL" id="CP001142">
    <property type="protein sequence ID" value="ACI65601.1"/>
    <property type="molecule type" value="Genomic_DNA"/>
</dbReference>
<keyword evidence="8" id="KW-1185">Reference proteome</keyword>
<dbReference type="GO" id="GO:0030170">
    <property type="term" value="F:pyridoxal phosphate binding"/>
    <property type="evidence" value="ECO:0007669"/>
    <property type="project" value="InterPro"/>
</dbReference>
<comment type="cofactor">
    <cofactor evidence="1">
        <name>pyridoxal 5'-phosphate</name>
        <dbReference type="ChEBI" id="CHEBI:597326"/>
    </cofactor>
</comment>
<dbReference type="PANTHER" id="PTHR46383:SF5">
    <property type="entry name" value="AMINOTRANSFERASE CLASS I_CLASSII DOMAIN-CONTAINING PROTEIN"/>
    <property type="match status" value="1"/>
</dbReference>
<reference evidence="7 8" key="1">
    <citation type="journal article" date="2008" name="Nature">
        <title>The Phaeodactylum genome reveals the evolutionary history of diatom genomes.</title>
        <authorList>
            <person name="Bowler C."/>
            <person name="Allen A.E."/>
            <person name="Badger J.H."/>
            <person name="Grimwood J."/>
            <person name="Jabbari K."/>
            <person name="Kuo A."/>
            <person name="Maheswari U."/>
            <person name="Martens C."/>
            <person name="Maumus F."/>
            <person name="Otillar R.P."/>
            <person name="Rayko E."/>
            <person name="Salamov A."/>
            <person name="Vandepoele K."/>
            <person name="Beszteri B."/>
            <person name="Gruber A."/>
            <person name="Heijde M."/>
            <person name="Katinka M."/>
            <person name="Mock T."/>
            <person name="Valentin K."/>
            <person name="Verret F."/>
            <person name="Berges J.A."/>
            <person name="Brownlee C."/>
            <person name="Cadoret J.P."/>
            <person name="Chiovitti A."/>
            <person name="Choi C.J."/>
            <person name="Coesel S."/>
            <person name="De Martino A."/>
            <person name="Detter J.C."/>
            <person name="Durkin C."/>
            <person name="Falciatore A."/>
            <person name="Fournet J."/>
            <person name="Haruta M."/>
            <person name="Huysman M.J."/>
            <person name="Jenkins B.D."/>
            <person name="Jiroutova K."/>
            <person name="Jorgensen R.E."/>
            <person name="Joubert Y."/>
            <person name="Kaplan A."/>
            <person name="Kroger N."/>
            <person name="Kroth P.G."/>
            <person name="La Roche J."/>
            <person name="Lindquist E."/>
            <person name="Lommer M."/>
            <person name="Martin-Jezequel V."/>
            <person name="Lopez P.J."/>
            <person name="Lucas S."/>
            <person name="Mangogna M."/>
            <person name="McGinnis K."/>
            <person name="Medlin L.K."/>
            <person name="Montsant A."/>
            <person name="Oudot-Le Secq M.P."/>
            <person name="Napoli C."/>
            <person name="Obornik M."/>
            <person name="Parker M.S."/>
            <person name="Petit J.L."/>
            <person name="Porcel B.M."/>
            <person name="Poulsen N."/>
            <person name="Robison M."/>
            <person name="Rychlewski L."/>
            <person name="Rynearson T.A."/>
            <person name="Schmutz J."/>
            <person name="Shapiro H."/>
            <person name="Siaut M."/>
            <person name="Stanley M."/>
            <person name="Sussman M.R."/>
            <person name="Taylor A.R."/>
            <person name="Vardi A."/>
            <person name="von Dassow P."/>
            <person name="Vyverman W."/>
            <person name="Willis A."/>
            <person name="Wyrwicz L.S."/>
            <person name="Rokhsar D.S."/>
            <person name="Weissenbach J."/>
            <person name="Armbrust E.V."/>
            <person name="Green B.R."/>
            <person name="Van de Peer Y."/>
            <person name="Grigoriev I.V."/>
        </authorList>
    </citation>
    <scope>NUCLEOTIDE SEQUENCE [LARGE SCALE GENOMIC DNA]</scope>
    <source>
        <strain evidence="7 8">CCAP 1055/1</strain>
    </source>
</reference>
<gene>
    <name evidence="7" type="ORF">PHATR_10418</name>
</gene>
<dbReference type="SUPFAM" id="SSF53383">
    <property type="entry name" value="PLP-dependent transferases"/>
    <property type="match status" value="1"/>
</dbReference>
<evidence type="ECO:0000256" key="5">
    <source>
        <dbReference type="ARBA" id="ARBA00022898"/>
    </source>
</evidence>
<name>B5Y568_PHATC</name>
<evidence type="ECO:0000256" key="1">
    <source>
        <dbReference type="ARBA" id="ARBA00001933"/>
    </source>
</evidence>
<dbReference type="KEGG" id="pti:PHATR_10418"/>
<organism evidence="7 8">
    <name type="scientific">Phaeodactylum tricornutum (strain CCAP 1055/1)</name>
    <dbReference type="NCBI Taxonomy" id="556484"/>
    <lineage>
        <taxon>Eukaryota</taxon>
        <taxon>Sar</taxon>
        <taxon>Stramenopiles</taxon>
        <taxon>Ochrophyta</taxon>
        <taxon>Bacillariophyta</taxon>
        <taxon>Bacillariophyceae</taxon>
        <taxon>Bacillariophycidae</taxon>
        <taxon>Naviculales</taxon>
        <taxon>Phaeodactylaceae</taxon>
        <taxon>Phaeodactylum</taxon>
    </lineage>
</organism>
<evidence type="ECO:0000313" key="7">
    <source>
        <dbReference type="EMBL" id="ACI65601.1"/>
    </source>
</evidence>
<dbReference type="GO" id="GO:0006520">
    <property type="term" value="P:amino acid metabolic process"/>
    <property type="evidence" value="ECO:0007669"/>
    <property type="project" value="InterPro"/>
</dbReference>
<dbReference type="InterPro" id="IPR015421">
    <property type="entry name" value="PyrdxlP-dep_Trfase_major"/>
</dbReference>
<comment type="similarity">
    <text evidence="2">Belongs to the class-I pyridoxal-phosphate-dependent aminotransferase family.</text>
</comment>
<sequence length="375" mass="41462">MIGQYAAEWEAKGGIFSLAQGVVWWREPTSSTQALISALQEKDSMLHMYGPDEGLIDLRDALQEKIRDENGLEHHQVMVTVGANQAYVNCVLTLVEEQDKCVVFKPYYFNHVMALQMTLPKDCLMVGSSSDDGIPDLKWLESNLRQDSSIKMVTIVNPGNPTGTLLSRDFLQKAVDLCRYYGCWLILDCTYEYFVPRGSRFDGCFKDPHVLHIFSFSKAYALAGYRCGYVTVSRDAHGVYEEMTKVQDTIPIAPSRISQIAALGAMKAGSSWVEEKVATLDTGRSAILKALEPLDQIMGGSGAMYIMGKLKDGSDDQEVARRLVQEFGVAVIPGSFCGSPGWIRVCYANLPPEKCLEAAVRLKKGILAVEEDASL</sequence>
<keyword evidence="3" id="KW-0032">Aminotransferase</keyword>
<dbReference type="Gene3D" id="3.40.640.10">
    <property type="entry name" value="Type I PLP-dependent aspartate aminotransferase-like (Major domain)"/>
    <property type="match status" value="1"/>
</dbReference>
<dbReference type="Proteomes" id="UP000000759">
    <property type="component" value="Chromosome 3"/>
</dbReference>
<protein>
    <recommendedName>
        <fullName evidence="6">Aminotransferase class I/classII large domain-containing protein</fullName>
    </recommendedName>
</protein>
<dbReference type="RefSeq" id="XP_002186131.1">
    <property type="nucleotide sequence ID" value="XM_002186095.1"/>
</dbReference>
<dbReference type="CDD" id="cd00609">
    <property type="entry name" value="AAT_like"/>
    <property type="match status" value="1"/>
</dbReference>
<dbReference type="Pfam" id="PF00155">
    <property type="entry name" value="Aminotran_1_2"/>
    <property type="match status" value="1"/>
</dbReference>
<dbReference type="GO" id="GO:0008483">
    <property type="term" value="F:transaminase activity"/>
    <property type="evidence" value="ECO:0007669"/>
    <property type="project" value="UniProtKB-KW"/>
</dbReference>
<keyword evidence="4" id="KW-0808">Transferase</keyword>
<evidence type="ECO:0000256" key="3">
    <source>
        <dbReference type="ARBA" id="ARBA00022576"/>
    </source>
</evidence>
<dbReference type="InterPro" id="IPR004839">
    <property type="entry name" value="Aminotransferase_I/II_large"/>
</dbReference>
<dbReference type="InterPro" id="IPR050596">
    <property type="entry name" value="AspAT/PAT-like"/>
</dbReference>
<evidence type="ECO:0000313" key="8">
    <source>
        <dbReference type="Proteomes" id="UP000000759"/>
    </source>
</evidence>
<dbReference type="STRING" id="556484.B5Y568"/>
<evidence type="ECO:0000256" key="4">
    <source>
        <dbReference type="ARBA" id="ARBA00022679"/>
    </source>
</evidence>
<dbReference type="OrthoDB" id="7042322at2759"/>
<dbReference type="PANTHER" id="PTHR46383">
    <property type="entry name" value="ASPARTATE AMINOTRANSFERASE"/>
    <property type="match status" value="1"/>
</dbReference>
<dbReference type="InParanoid" id="B5Y568"/>
<dbReference type="eggNOG" id="KOG0257">
    <property type="taxonomic scope" value="Eukaryota"/>
</dbReference>
<evidence type="ECO:0000256" key="2">
    <source>
        <dbReference type="ARBA" id="ARBA00007441"/>
    </source>
</evidence>
<reference evidence="8" key="2">
    <citation type="submission" date="2008-08" db="EMBL/GenBank/DDBJ databases">
        <authorList>
            <consortium name="Diatom Consortium"/>
            <person name="Grigoriev I."/>
            <person name="Grimwood J."/>
            <person name="Kuo A."/>
            <person name="Otillar R.P."/>
            <person name="Salamov A."/>
            <person name="Detter J.C."/>
            <person name="Lindquist E."/>
            <person name="Shapiro H."/>
            <person name="Lucas S."/>
            <person name="Glavina del Rio T."/>
            <person name="Pitluck S."/>
            <person name="Rokhsar D."/>
            <person name="Bowler C."/>
        </authorList>
    </citation>
    <scope>GENOME REANNOTATION</scope>
    <source>
        <strain evidence="8">CCAP 1055/1</strain>
    </source>
</reference>
<evidence type="ECO:0000259" key="6">
    <source>
        <dbReference type="Pfam" id="PF00155"/>
    </source>
</evidence>